<dbReference type="InterPro" id="IPR001347">
    <property type="entry name" value="SIS_dom"/>
</dbReference>
<evidence type="ECO:0000313" key="11">
    <source>
        <dbReference type="EMBL" id="BDZ44993.1"/>
    </source>
</evidence>
<dbReference type="InterPro" id="IPR047084">
    <property type="entry name" value="GFAT_N"/>
</dbReference>
<feature type="domain" description="SIS" evidence="10">
    <location>
        <begin position="288"/>
        <end position="427"/>
    </location>
</feature>
<dbReference type="Pfam" id="PF13522">
    <property type="entry name" value="GATase_6"/>
    <property type="match status" value="1"/>
</dbReference>
<evidence type="ECO:0000256" key="8">
    <source>
        <dbReference type="SAM" id="MobiDB-lite"/>
    </source>
</evidence>
<evidence type="ECO:0000256" key="3">
    <source>
        <dbReference type="ARBA" id="ARBA00016090"/>
    </source>
</evidence>
<evidence type="ECO:0000259" key="10">
    <source>
        <dbReference type="PROSITE" id="PS51464"/>
    </source>
</evidence>
<dbReference type="SUPFAM" id="SSF53697">
    <property type="entry name" value="SIS domain"/>
    <property type="match status" value="1"/>
</dbReference>
<dbReference type="Pfam" id="PF01380">
    <property type="entry name" value="SIS"/>
    <property type="match status" value="1"/>
</dbReference>
<dbReference type="EC" id="2.6.1.16" evidence="2"/>
<dbReference type="EMBL" id="AP027731">
    <property type="protein sequence ID" value="BDZ44993.1"/>
    <property type="molecule type" value="Genomic_DNA"/>
</dbReference>
<dbReference type="InterPro" id="IPR046348">
    <property type="entry name" value="SIS_dom_sf"/>
</dbReference>
<name>A0ABN6XNF3_9MICO</name>
<evidence type="ECO:0000256" key="2">
    <source>
        <dbReference type="ARBA" id="ARBA00012916"/>
    </source>
</evidence>
<feature type="compositionally biased region" description="Low complexity" evidence="8">
    <location>
        <begin position="445"/>
        <end position="549"/>
    </location>
</feature>
<evidence type="ECO:0000256" key="7">
    <source>
        <dbReference type="ARBA" id="ARBA00022962"/>
    </source>
</evidence>
<dbReference type="InterPro" id="IPR005855">
    <property type="entry name" value="GFAT"/>
</dbReference>
<protein>
    <recommendedName>
        <fullName evidence="3">Glutamine--fructose-6-phosphate aminotransferase [isomerizing]</fullName>
        <ecNumber evidence="2">2.6.1.16</ecNumber>
    </recommendedName>
</protein>
<reference evidence="12" key="1">
    <citation type="journal article" date="2019" name="Int. J. Syst. Evol. Microbiol.">
        <title>The Global Catalogue of Microorganisms (GCM) 10K type strain sequencing project: providing services to taxonomists for standard genome sequencing and annotation.</title>
        <authorList>
            <consortium name="The Broad Institute Genomics Platform"/>
            <consortium name="The Broad Institute Genome Sequencing Center for Infectious Disease"/>
            <person name="Wu L."/>
            <person name="Ma J."/>
        </authorList>
    </citation>
    <scope>NUCLEOTIDE SEQUENCE [LARGE SCALE GENOMIC DNA]</scope>
    <source>
        <strain evidence="12">NBRC 108725</strain>
    </source>
</reference>
<keyword evidence="7" id="KW-0315">Glutamine amidotransferase</keyword>
<dbReference type="InterPro" id="IPR017932">
    <property type="entry name" value="GATase_2_dom"/>
</dbReference>
<dbReference type="CDD" id="cd05008">
    <property type="entry name" value="SIS_GlmS_GlmD_1"/>
    <property type="match status" value="1"/>
</dbReference>
<keyword evidence="4" id="KW-0032">Aminotransferase</keyword>
<keyword evidence="5" id="KW-0808">Transferase</keyword>
<comment type="catalytic activity">
    <reaction evidence="1">
        <text>D-fructose 6-phosphate + L-glutamine = D-glucosamine 6-phosphate + L-glutamate</text>
        <dbReference type="Rhea" id="RHEA:13237"/>
        <dbReference type="ChEBI" id="CHEBI:29985"/>
        <dbReference type="ChEBI" id="CHEBI:58359"/>
        <dbReference type="ChEBI" id="CHEBI:58725"/>
        <dbReference type="ChEBI" id="CHEBI:61527"/>
        <dbReference type="EC" id="2.6.1.16"/>
    </reaction>
</comment>
<evidence type="ECO:0000259" key="9">
    <source>
        <dbReference type="PROSITE" id="PS51278"/>
    </source>
</evidence>
<feature type="domain" description="Glutamine amidotransferase type-2" evidence="9">
    <location>
        <begin position="2"/>
        <end position="221"/>
    </location>
</feature>
<evidence type="ECO:0000256" key="6">
    <source>
        <dbReference type="ARBA" id="ARBA00022737"/>
    </source>
</evidence>
<dbReference type="InterPro" id="IPR029055">
    <property type="entry name" value="Ntn_hydrolases_N"/>
</dbReference>
<dbReference type="InterPro" id="IPR035466">
    <property type="entry name" value="GlmS/AgaS_SIS"/>
</dbReference>
<evidence type="ECO:0000256" key="4">
    <source>
        <dbReference type="ARBA" id="ARBA00022576"/>
    </source>
</evidence>
<evidence type="ECO:0000313" key="12">
    <source>
        <dbReference type="Proteomes" id="UP001321498"/>
    </source>
</evidence>
<keyword evidence="12" id="KW-1185">Reference proteome</keyword>
<evidence type="ECO:0000256" key="1">
    <source>
        <dbReference type="ARBA" id="ARBA00001031"/>
    </source>
</evidence>
<sequence length="549" mass="57520">MCGIVGYVGTRPSLGVLIGGLRRLEYRGYDSAGVAVIDGDGHLSTHKKAGKLAMLTDDLAASPIADGVTGIGHTRWATHGGPTDRNAHPHLGDDGKLALIHNGIIENFSALKDELLAEGYTFTSETDTEVAAVLLGHEYRATGDLTLAFRNIVDRLHGAFTLLALHQDQPGVVVGARRNSPLVIGLGDGENFLGSDVAAFVEHTRRAVAIGQDQIVTIRPDSIEVIDFAGNPVETEPFEVSWDAAAAEKGGWSSFMAKEISEEPEAIANTLRGRIVDGAIELAELEPLTEALAGVDRVLLLACGTASYAGMLGKYAIEKWAGIPADVELSHEFRYRDPVIGKNTLVISISQSGETMDTLMAVKYAQERGARTLSICNTQGATIARESDAALYTHAGPEVAVASTKAFVAQVAALYLLALHLGTLRGHLSRGSSRPTWPSCRRCRTSSPPCCAPGARSRSSPAACPTRAPSCSSAATSATRSPSRAPSSSRSWPTSTLRASPPVSSSTGPSRSSSPGSASSSSCPARARAACCTRRSSPTSRRSAPAGPT</sequence>
<dbReference type="Gene3D" id="3.40.50.10490">
    <property type="entry name" value="Glucose-6-phosphate isomerase like protein, domain 1"/>
    <property type="match status" value="1"/>
</dbReference>
<dbReference type="NCBIfam" id="NF001484">
    <property type="entry name" value="PRK00331.1"/>
    <property type="match status" value="1"/>
</dbReference>
<accession>A0ABN6XNF3</accession>
<dbReference type="PROSITE" id="PS51464">
    <property type="entry name" value="SIS"/>
    <property type="match status" value="1"/>
</dbReference>
<dbReference type="SUPFAM" id="SSF56235">
    <property type="entry name" value="N-terminal nucleophile aminohydrolases (Ntn hydrolases)"/>
    <property type="match status" value="1"/>
</dbReference>
<dbReference type="PROSITE" id="PS51278">
    <property type="entry name" value="GATASE_TYPE_2"/>
    <property type="match status" value="1"/>
</dbReference>
<dbReference type="PANTHER" id="PTHR10937:SF0">
    <property type="entry name" value="GLUTAMINE--FRUCTOSE-6-PHOSPHATE TRANSAMINASE (ISOMERIZING)"/>
    <property type="match status" value="1"/>
</dbReference>
<organism evidence="11 12">
    <name type="scientific">Naasia aerilata</name>
    <dbReference type="NCBI Taxonomy" id="1162966"/>
    <lineage>
        <taxon>Bacteria</taxon>
        <taxon>Bacillati</taxon>
        <taxon>Actinomycetota</taxon>
        <taxon>Actinomycetes</taxon>
        <taxon>Micrococcales</taxon>
        <taxon>Microbacteriaceae</taxon>
        <taxon>Naasia</taxon>
    </lineage>
</organism>
<dbReference type="Proteomes" id="UP001321498">
    <property type="component" value="Chromosome"/>
</dbReference>
<dbReference type="CDD" id="cd00714">
    <property type="entry name" value="GFAT"/>
    <property type="match status" value="1"/>
</dbReference>
<proteinExistence type="predicted"/>
<gene>
    <name evidence="11" type="ORF">GCM10025866_09020</name>
</gene>
<dbReference type="PANTHER" id="PTHR10937">
    <property type="entry name" value="GLUCOSAMINE--FRUCTOSE-6-PHOSPHATE AMINOTRANSFERASE, ISOMERIZING"/>
    <property type="match status" value="1"/>
</dbReference>
<keyword evidence="6" id="KW-0677">Repeat</keyword>
<evidence type="ECO:0000256" key="5">
    <source>
        <dbReference type="ARBA" id="ARBA00022679"/>
    </source>
</evidence>
<dbReference type="Gene3D" id="3.60.20.10">
    <property type="entry name" value="Glutamine Phosphoribosylpyrophosphate, subunit 1, domain 1"/>
    <property type="match status" value="1"/>
</dbReference>
<dbReference type="NCBIfam" id="TIGR01135">
    <property type="entry name" value="glmS"/>
    <property type="match status" value="1"/>
</dbReference>
<feature type="region of interest" description="Disordered" evidence="8">
    <location>
        <begin position="427"/>
        <end position="549"/>
    </location>
</feature>